<gene>
    <name evidence="2" type="ORF">IAC74_05350</name>
</gene>
<dbReference type="InterPro" id="IPR003141">
    <property type="entry name" value="Pol/His_phosphatase_N"/>
</dbReference>
<dbReference type="SUPFAM" id="SSF89550">
    <property type="entry name" value="PHP domain-like"/>
    <property type="match status" value="1"/>
</dbReference>
<dbReference type="CDD" id="cd07432">
    <property type="entry name" value="PHP_HisPPase"/>
    <property type="match status" value="1"/>
</dbReference>
<dbReference type="GO" id="GO:0004534">
    <property type="term" value="F:5'-3' RNA exonuclease activity"/>
    <property type="evidence" value="ECO:0007669"/>
    <property type="project" value="TreeGrafter"/>
</dbReference>
<evidence type="ECO:0000313" key="2">
    <source>
        <dbReference type="EMBL" id="HIV02981.1"/>
    </source>
</evidence>
<evidence type="ECO:0000259" key="1">
    <source>
        <dbReference type="SMART" id="SM00481"/>
    </source>
</evidence>
<dbReference type="InterPro" id="IPR004013">
    <property type="entry name" value="PHP_dom"/>
</dbReference>
<dbReference type="InterPro" id="IPR052018">
    <property type="entry name" value="PHP_domain"/>
</dbReference>
<evidence type="ECO:0000313" key="3">
    <source>
        <dbReference type="Proteomes" id="UP000886743"/>
    </source>
</evidence>
<feature type="domain" description="Polymerase/histidinol phosphatase N-terminal" evidence="1">
    <location>
        <begin position="5"/>
        <end position="72"/>
    </location>
</feature>
<protein>
    <submittedName>
        <fullName evidence="2">PHP domain-containing protein</fullName>
    </submittedName>
</protein>
<dbReference type="InterPro" id="IPR016195">
    <property type="entry name" value="Pol/histidinol_Pase-like"/>
</dbReference>
<sequence>MQCFYDFHIHSCLSPCGDMDMTPNNIVNMALLKGLDAIAITDHNCASNAEAVLYAAQGRLTVLPGMEVESCEEVHMVCLFAELSQCREMERDVQGSLLQIKNDPEIYGEQVMLDGLDEPCGSVEQLLVVATSLSVYDIVKRTHALGGVCIAAHIDKSAYSILSNLGALPDDLAVDAIELSKHGDFDTLAAVHSNLRGMRVLHSSDAHYLADISERVHSLEIMGECSANAVINALRVGIK</sequence>
<dbReference type="EMBL" id="DVOF01000154">
    <property type="protein sequence ID" value="HIV02981.1"/>
    <property type="molecule type" value="Genomic_DNA"/>
</dbReference>
<dbReference type="PANTHER" id="PTHR42924">
    <property type="entry name" value="EXONUCLEASE"/>
    <property type="match status" value="1"/>
</dbReference>
<dbReference type="AlphaFoldDB" id="A0A9D1T0S2"/>
<dbReference type="Gene3D" id="3.20.20.140">
    <property type="entry name" value="Metal-dependent hydrolases"/>
    <property type="match status" value="1"/>
</dbReference>
<name>A0A9D1T0S2_9FIRM</name>
<dbReference type="GO" id="GO:0035312">
    <property type="term" value="F:5'-3' DNA exonuclease activity"/>
    <property type="evidence" value="ECO:0007669"/>
    <property type="project" value="TreeGrafter"/>
</dbReference>
<reference evidence="2" key="1">
    <citation type="submission" date="2020-10" db="EMBL/GenBank/DDBJ databases">
        <authorList>
            <person name="Gilroy R."/>
        </authorList>
    </citation>
    <scope>NUCLEOTIDE SEQUENCE</scope>
    <source>
        <strain evidence="2">4920</strain>
    </source>
</reference>
<dbReference type="PANTHER" id="PTHR42924:SF3">
    <property type="entry name" value="POLYMERASE_HISTIDINOL PHOSPHATASE N-TERMINAL DOMAIN-CONTAINING PROTEIN"/>
    <property type="match status" value="1"/>
</dbReference>
<reference evidence="2" key="2">
    <citation type="journal article" date="2021" name="PeerJ">
        <title>Extensive microbial diversity within the chicken gut microbiome revealed by metagenomics and culture.</title>
        <authorList>
            <person name="Gilroy R."/>
            <person name="Ravi A."/>
            <person name="Getino M."/>
            <person name="Pursley I."/>
            <person name="Horton D.L."/>
            <person name="Alikhan N.F."/>
            <person name="Baker D."/>
            <person name="Gharbi K."/>
            <person name="Hall N."/>
            <person name="Watson M."/>
            <person name="Adriaenssens E.M."/>
            <person name="Foster-Nyarko E."/>
            <person name="Jarju S."/>
            <person name="Secka A."/>
            <person name="Antonio M."/>
            <person name="Oren A."/>
            <person name="Chaudhuri R.R."/>
            <person name="La Ragione R."/>
            <person name="Hildebrand F."/>
            <person name="Pallen M.J."/>
        </authorList>
    </citation>
    <scope>NUCLEOTIDE SEQUENCE</scope>
    <source>
        <strain evidence="2">4920</strain>
    </source>
</reference>
<organism evidence="2 3">
    <name type="scientific">Candidatus Aphodoplasma excrementigallinarum</name>
    <dbReference type="NCBI Taxonomy" id="2840673"/>
    <lineage>
        <taxon>Bacteria</taxon>
        <taxon>Bacillati</taxon>
        <taxon>Bacillota</taxon>
        <taxon>Clostridia</taxon>
        <taxon>Eubacteriales</taxon>
        <taxon>Candidatus Aphodoplasma</taxon>
    </lineage>
</organism>
<dbReference type="Pfam" id="PF02811">
    <property type="entry name" value="PHP"/>
    <property type="match status" value="1"/>
</dbReference>
<accession>A0A9D1T0S2</accession>
<dbReference type="Proteomes" id="UP000886743">
    <property type="component" value="Unassembled WGS sequence"/>
</dbReference>
<comment type="caution">
    <text evidence="2">The sequence shown here is derived from an EMBL/GenBank/DDBJ whole genome shotgun (WGS) entry which is preliminary data.</text>
</comment>
<dbReference type="SMART" id="SM00481">
    <property type="entry name" value="POLIIIAc"/>
    <property type="match status" value="1"/>
</dbReference>
<proteinExistence type="predicted"/>